<dbReference type="InterPro" id="IPR050721">
    <property type="entry name" value="Trk_Ktr_HKT_K-transport"/>
</dbReference>
<dbReference type="EMBL" id="DXAQ01000084">
    <property type="protein sequence ID" value="HIZ89337.1"/>
    <property type="molecule type" value="Genomic_DNA"/>
</dbReference>
<dbReference type="GO" id="GO:0006813">
    <property type="term" value="P:potassium ion transport"/>
    <property type="evidence" value="ECO:0007669"/>
    <property type="project" value="InterPro"/>
</dbReference>
<dbReference type="PANTHER" id="PTHR43833">
    <property type="entry name" value="POTASSIUM CHANNEL PROTEIN 2-RELATED-RELATED"/>
    <property type="match status" value="1"/>
</dbReference>
<dbReference type="GO" id="GO:0008324">
    <property type="term" value="F:monoatomic cation transmembrane transporter activity"/>
    <property type="evidence" value="ECO:0007669"/>
    <property type="project" value="InterPro"/>
</dbReference>
<name>A0A9D2GST3_9BACT</name>
<keyword evidence="2" id="KW-0406">Ion transport</keyword>
<dbReference type="InterPro" id="IPR006037">
    <property type="entry name" value="RCK_C"/>
</dbReference>
<sequence length="471" mass="53203">MATKKVLLFGLGFFQRRLLKMLSEERPCVVVDINGDLVERVTNEYSNVSGIEGEASSIVIWKKINFEDISHIVSSLQDFDVVLEICRIARQVYNLQIPIILMLYKNDRREELEQYDVKVINPILIASESVLNIIQKNYARPNNIGLGNGEIVEVIIRRRSHIVDRKMRFLAPSRWKVAAAYRNGSFIVPDGDFKLQIGDRVVLVGEPKVVENIVNILMIGKPEFPLQYGQSFAVMANGLVEKDAVEINYFFNNTKAKKYLWYDTESHKVSDSQEVEIINKAGCEFGGTLKNFRSAAYLHDVGVLAFSGNAGFGIFNRKLKYYFKKTHHPFLISRGRTPYDEVVVSLNGSIPERLIETGAEVAAHFGVQCRCIYVVPPGALKTNRDTMDMQSRKNFVRDYENLTRTKIPLIILEGNPVHQILSEIDGKLNSLVIVAANSKDSISFLNPHASFLIASRTSNSVLVLPDEENND</sequence>
<protein>
    <submittedName>
        <fullName evidence="4">NAD-binding protein</fullName>
    </submittedName>
</protein>
<reference evidence="4" key="1">
    <citation type="journal article" date="2021" name="PeerJ">
        <title>Extensive microbial diversity within the chicken gut microbiome revealed by metagenomics and culture.</title>
        <authorList>
            <person name="Gilroy R."/>
            <person name="Ravi A."/>
            <person name="Getino M."/>
            <person name="Pursley I."/>
            <person name="Horton D.L."/>
            <person name="Alikhan N.F."/>
            <person name="Baker D."/>
            <person name="Gharbi K."/>
            <person name="Hall N."/>
            <person name="Watson M."/>
            <person name="Adriaenssens E.M."/>
            <person name="Foster-Nyarko E."/>
            <person name="Jarju S."/>
            <person name="Secka A."/>
            <person name="Antonio M."/>
            <person name="Oren A."/>
            <person name="Chaudhuri R.R."/>
            <person name="La Ragione R."/>
            <person name="Hildebrand F."/>
            <person name="Pallen M.J."/>
        </authorList>
    </citation>
    <scope>NUCLEOTIDE SEQUENCE</scope>
    <source>
        <strain evidence="4">ChiW4-1371</strain>
    </source>
</reference>
<evidence type="ECO:0000313" key="5">
    <source>
        <dbReference type="Proteomes" id="UP000824176"/>
    </source>
</evidence>
<gene>
    <name evidence="4" type="ORF">H9804_05295</name>
</gene>
<keyword evidence="1" id="KW-0813">Transport</keyword>
<dbReference type="Gene3D" id="3.40.50.720">
    <property type="entry name" value="NAD(P)-binding Rossmann-like Domain"/>
    <property type="match status" value="1"/>
</dbReference>
<dbReference type="AlphaFoldDB" id="A0A9D2GST3"/>
<dbReference type="Gene3D" id="3.30.70.1450">
    <property type="entry name" value="Regulator of K+ conductance, C-terminal domain"/>
    <property type="match status" value="1"/>
</dbReference>
<dbReference type="InterPro" id="IPR036721">
    <property type="entry name" value="RCK_C_sf"/>
</dbReference>
<proteinExistence type="predicted"/>
<dbReference type="SUPFAM" id="SSF51735">
    <property type="entry name" value="NAD(P)-binding Rossmann-fold domains"/>
    <property type="match status" value="1"/>
</dbReference>
<evidence type="ECO:0000313" key="4">
    <source>
        <dbReference type="EMBL" id="HIZ89337.1"/>
    </source>
</evidence>
<evidence type="ECO:0000259" key="3">
    <source>
        <dbReference type="PROSITE" id="PS51202"/>
    </source>
</evidence>
<evidence type="ECO:0000256" key="2">
    <source>
        <dbReference type="ARBA" id="ARBA00023065"/>
    </source>
</evidence>
<dbReference type="InterPro" id="IPR003148">
    <property type="entry name" value="RCK_N"/>
</dbReference>
<accession>A0A9D2GST3</accession>
<evidence type="ECO:0000256" key="1">
    <source>
        <dbReference type="ARBA" id="ARBA00022448"/>
    </source>
</evidence>
<comment type="caution">
    <text evidence="4">The sequence shown here is derived from an EMBL/GenBank/DDBJ whole genome shotgun (WGS) entry which is preliminary data.</text>
</comment>
<reference evidence="4" key="2">
    <citation type="submission" date="2021-04" db="EMBL/GenBank/DDBJ databases">
        <authorList>
            <person name="Gilroy R."/>
        </authorList>
    </citation>
    <scope>NUCLEOTIDE SEQUENCE</scope>
    <source>
        <strain evidence="4">ChiW4-1371</strain>
    </source>
</reference>
<dbReference type="PROSITE" id="PS51202">
    <property type="entry name" value="RCK_C"/>
    <property type="match status" value="1"/>
</dbReference>
<dbReference type="PANTHER" id="PTHR43833:SF5">
    <property type="entry name" value="TRK SYSTEM POTASSIUM UPTAKE PROTEIN TRKA"/>
    <property type="match status" value="1"/>
</dbReference>
<dbReference type="Pfam" id="PF02254">
    <property type="entry name" value="TrkA_N"/>
    <property type="match status" value="1"/>
</dbReference>
<dbReference type="Proteomes" id="UP000824176">
    <property type="component" value="Unassembled WGS sequence"/>
</dbReference>
<feature type="domain" description="RCK C-terminal" evidence="3">
    <location>
        <begin position="139"/>
        <end position="219"/>
    </location>
</feature>
<dbReference type="InterPro" id="IPR036291">
    <property type="entry name" value="NAD(P)-bd_dom_sf"/>
</dbReference>
<dbReference type="SUPFAM" id="SSF116726">
    <property type="entry name" value="TrkA C-terminal domain-like"/>
    <property type="match status" value="1"/>
</dbReference>
<organism evidence="4 5">
    <name type="scientific">Candidatus Mucispirillum faecigallinarum</name>
    <dbReference type="NCBI Taxonomy" id="2838699"/>
    <lineage>
        <taxon>Bacteria</taxon>
        <taxon>Pseudomonadati</taxon>
        <taxon>Deferribacterota</taxon>
        <taxon>Deferribacteres</taxon>
        <taxon>Deferribacterales</taxon>
        <taxon>Mucispirillaceae</taxon>
        <taxon>Mucispirillum</taxon>
    </lineage>
</organism>